<reference evidence="13" key="2">
    <citation type="submission" date="2020-11" db="EMBL/GenBank/DDBJ databases">
        <authorList>
            <person name="McCartney M.A."/>
            <person name="Auch B."/>
            <person name="Kono T."/>
            <person name="Mallez S."/>
            <person name="Becker A."/>
            <person name="Gohl D.M."/>
            <person name="Silverstein K.A.T."/>
            <person name="Koren S."/>
            <person name="Bechman K.B."/>
            <person name="Herman A."/>
            <person name="Abrahante J.E."/>
            <person name="Garbe J."/>
        </authorList>
    </citation>
    <scope>NUCLEOTIDE SEQUENCE</scope>
    <source>
        <strain evidence="13">Duluth1</strain>
        <tissue evidence="13">Whole animal</tissue>
    </source>
</reference>
<dbReference type="InterPro" id="IPR008271">
    <property type="entry name" value="Ser/Thr_kinase_AS"/>
</dbReference>
<dbReference type="GO" id="GO:0043065">
    <property type="term" value="P:positive regulation of apoptotic process"/>
    <property type="evidence" value="ECO:0007669"/>
    <property type="project" value="TreeGrafter"/>
</dbReference>
<keyword evidence="6" id="KW-0418">Kinase</keyword>
<dbReference type="Pfam" id="PF00069">
    <property type="entry name" value="Pkinase"/>
    <property type="match status" value="1"/>
</dbReference>
<dbReference type="FunFam" id="3.30.200.20:FF:000175">
    <property type="entry name" value="Serine/threonine-protein kinase 17B"/>
    <property type="match status" value="1"/>
</dbReference>
<feature type="region of interest" description="Disordered" evidence="11">
    <location>
        <begin position="477"/>
        <end position="508"/>
    </location>
</feature>
<evidence type="ECO:0000256" key="1">
    <source>
        <dbReference type="ARBA" id="ARBA00012513"/>
    </source>
</evidence>
<dbReference type="GO" id="GO:0004674">
    <property type="term" value="F:protein serine/threonine kinase activity"/>
    <property type="evidence" value="ECO:0007669"/>
    <property type="project" value="UniProtKB-KW"/>
</dbReference>
<dbReference type="PROSITE" id="PS00108">
    <property type="entry name" value="PROTEIN_KINASE_ST"/>
    <property type="match status" value="1"/>
</dbReference>
<dbReference type="EC" id="2.7.11.1" evidence="1"/>
<evidence type="ECO:0000313" key="13">
    <source>
        <dbReference type="EMBL" id="KAH3718184.1"/>
    </source>
</evidence>
<proteinExistence type="inferred from homology"/>
<feature type="compositionally biased region" description="Polar residues" evidence="11">
    <location>
        <begin position="645"/>
        <end position="662"/>
    </location>
</feature>
<evidence type="ECO:0000256" key="11">
    <source>
        <dbReference type="SAM" id="MobiDB-lite"/>
    </source>
</evidence>
<name>A0A9D4C735_DREPO</name>
<evidence type="ECO:0000256" key="6">
    <source>
        <dbReference type="ARBA" id="ARBA00022777"/>
    </source>
</evidence>
<evidence type="ECO:0000256" key="10">
    <source>
        <dbReference type="ARBA" id="ARBA00060827"/>
    </source>
</evidence>
<evidence type="ECO:0000313" key="14">
    <source>
        <dbReference type="Proteomes" id="UP000828390"/>
    </source>
</evidence>
<dbReference type="Proteomes" id="UP000828390">
    <property type="component" value="Unassembled WGS sequence"/>
</dbReference>
<keyword evidence="14" id="KW-1185">Reference proteome</keyword>
<evidence type="ECO:0000256" key="5">
    <source>
        <dbReference type="ARBA" id="ARBA00022741"/>
    </source>
</evidence>
<evidence type="ECO:0000256" key="7">
    <source>
        <dbReference type="ARBA" id="ARBA00022840"/>
    </source>
</evidence>
<feature type="region of interest" description="Disordered" evidence="11">
    <location>
        <begin position="645"/>
        <end position="677"/>
    </location>
</feature>
<dbReference type="InterPro" id="IPR011009">
    <property type="entry name" value="Kinase-like_dom_sf"/>
</dbReference>
<evidence type="ECO:0000256" key="2">
    <source>
        <dbReference type="ARBA" id="ARBA00022527"/>
    </source>
</evidence>
<feature type="domain" description="Protein kinase" evidence="12">
    <location>
        <begin position="1"/>
        <end position="250"/>
    </location>
</feature>
<protein>
    <recommendedName>
        <fullName evidence="1">non-specific serine/threonine protein kinase</fullName>
        <ecNumber evidence="1">2.7.11.1</ecNumber>
    </recommendedName>
</protein>
<gene>
    <name evidence="13" type="ORF">DPMN_060983</name>
</gene>
<dbReference type="EMBL" id="JAIWYP010000013">
    <property type="protein sequence ID" value="KAH3718184.1"/>
    <property type="molecule type" value="Genomic_DNA"/>
</dbReference>
<comment type="catalytic activity">
    <reaction evidence="8">
        <text>L-threonyl-[protein] + ATP = O-phospho-L-threonyl-[protein] + ADP + H(+)</text>
        <dbReference type="Rhea" id="RHEA:46608"/>
        <dbReference type="Rhea" id="RHEA-COMP:11060"/>
        <dbReference type="Rhea" id="RHEA-COMP:11605"/>
        <dbReference type="ChEBI" id="CHEBI:15378"/>
        <dbReference type="ChEBI" id="CHEBI:30013"/>
        <dbReference type="ChEBI" id="CHEBI:30616"/>
        <dbReference type="ChEBI" id="CHEBI:61977"/>
        <dbReference type="ChEBI" id="CHEBI:456216"/>
        <dbReference type="EC" id="2.7.11.1"/>
    </reaction>
</comment>
<evidence type="ECO:0000256" key="8">
    <source>
        <dbReference type="ARBA" id="ARBA00047899"/>
    </source>
</evidence>
<evidence type="ECO:0000256" key="4">
    <source>
        <dbReference type="ARBA" id="ARBA00022679"/>
    </source>
</evidence>
<comment type="catalytic activity">
    <reaction evidence="9">
        <text>L-seryl-[protein] + ATP = O-phospho-L-seryl-[protein] + ADP + H(+)</text>
        <dbReference type="Rhea" id="RHEA:17989"/>
        <dbReference type="Rhea" id="RHEA-COMP:9863"/>
        <dbReference type="Rhea" id="RHEA-COMP:11604"/>
        <dbReference type="ChEBI" id="CHEBI:15378"/>
        <dbReference type="ChEBI" id="CHEBI:29999"/>
        <dbReference type="ChEBI" id="CHEBI:30616"/>
        <dbReference type="ChEBI" id="CHEBI:83421"/>
        <dbReference type="ChEBI" id="CHEBI:456216"/>
        <dbReference type="EC" id="2.7.11.1"/>
    </reaction>
</comment>
<comment type="similarity">
    <text evidence="10">Belongs to the protein kinase superfamily. CAMK Ser/Thr protein kinase family. DAP kinase subfamily.</text>
</comment>
<reference evidence="13" key="1">
    <citation type="journal article" date="2019" name="bioRxiv">
        <title>The Genome of the Zebra Mussel, Dreissena polymorpha: A Resource for Invasive Species Research.</title>
        <authorList>
            <person name="McCartney M.A."/>
            <person name="Auch B."/>
            <person name="Kono T."/>
            <person name="Mallez S."/>
            <person name="Zhang Y."/>
            <person name="Obille A."/>
            <person name="Becker A."/>
            <person name="Abrahante J.E."/>
            <person name="Garbe J."/>
            <person name="Badalamenti J.P."/>
            <person name="Herman A."/>
            <person name="Mangelson H."/>
            <person name="Liachko I."/>
            <person name="Sullivan S."/>
            <person name="Sone E.D."/>
            <person name="Koren S."/>
            <person name="Silverstein K.A.T."/>
            <person name="Beckman K.B."/>
            <person name="Gohl D.M."/>
        </authorList>
    </citation>
    <scope>NUCLEOTIDE SEQUENCE</scope>
    <source>
        <strain evidence="13">Duluth1</strain>
        <tissue evidence="13">Whole animal</tissue>
    </source>
</reference>
<organism evidence="13 14">
    <name type="scientific">Dreissena polymorpha</name>
    <name type="common">Zebra mussel</name>
    <name type="synonym">Mytilus polymorpha</name>
    <dbReference type="NCBI Taxonomy" id="45954"/>
    <lineage>
        <taxon>Eukaryota</taxon>
        <taxon>Metazoa</taxon>
        <taxon>Spiralia</taxon>
        <taxon>Lophotrochozoa</taxon>
        <taxon>Mollusca</taxon>
        <taxon>Bivalvia</taxon>
        <taxon>Autobranchia</taxon>
        <taxon>Heteroconchia</taxon>
        <taxon>Euheterodonta</taxon>
        <taxon>Imparidentia</taxon>
        <taxon>Neoheterodontei</taxon>
        <taxon>Myida</taxon>
        <taxon>Dreissenoidea</taxon>
        <taxon>Dreissenidae</taxon>
        <taxon>Dreissena</taxon>
    </lineage>
</organism>
<dbReference type="SMART" id="SM00220">
    <property type="entry name" value="S_TKc"/>
    <property type="match status" value="1"/>
</dbReference>
<evidence type="ECO:0000256" key="3">
    <source>
        <dbReference type="ARBA" id="ARBA00022553"/>
    </source>
</evidence>
<keyword evidence="4" id="KW-0808">Transferase</keyword>
<accession>A0A9D4C735</accession>
<dbReference type="PROSITE" id="PS50011">
    <property type="entry name" value="PROTEIN_KINASE_DOM"/>
    <property type="match status" value="1"/>
</dbReference>
<sequence>GKFAVVKKCINKTSGEVLAAKYIKKRRRGKSCREEILREVVMLEMALDHPRLVNLKEVYETPQELILITEYCAGGELFTECILEEKFNEADVRLLMSQILEGLVYLHEKNIVHLDLKPQNILLTEEFPRGTVKICDLGFACMVNTGEDIRDIIGTPDYVAPEVLNYDTLGLYTDMWSLGVLTYVMLTTCSPFAADDKNETFANITNVHLDFPEDLFADISPAAQDFIQKLLIAEPSERMTAKECQSHEWLYDIFHPSIKESPEIGDIHQVHANAISDGEKIENGDIDEDMSGSVSENAREENVSKDGTGDVAISDCRGKIKVQLSGMSEGDSGIARSDSIVRIRNQVSEMSVTEGGEDIINELEYSEVFDDRNIRPSDTEFAPSVEAIREHDNANCSRLQDNQRLVGTNVGSVERGLEVNEGNQQNAFADISPNTDSTVSLSECKSYEFDSGIGTCSDSMVESDETEVILQENNQGSFGLGKSAEQKHPNDYANLVSNGPEDDITENEQDDDTKMELDQASEEINVANTFDIHSSTNNNAIDAQSNAKRDITLLDNIRKEQVVMKKSPVSFGVVQTSPLMQTRGMPRISHCNLDDSINSTQLAGERQKRVMCNENKTTVSGSNESKDAEEYEFISVSKRVKSIETAITTPRSPQFSPKTQRSPRIARHSRSYSHQHH</sequence>
<evidence type="ECO:0000256" key="9">
    <source>
        <dbReference type="ARBA" id="ARBA00048679"/>
    </source>
</evidence>
<dbReference type="PANTHER" id="PTHR24342">
    <property type="entry name" value="SERINE/THREONINE-PROTEIN KINASE 17"/>
    <property type="match status" value="1"/>
</dbReference>
<dbReference type="Gene3D" id="1.10.510.10">
    <property type="entry name" value="Transferase(Phosphotransferase) domain 1"/>
    <property type="match status" value="1"/>
</dbReference>
<feature type="non-terminal residue" evidence="13">
    <location>
        <position position="677"/>
    </location>
</feature>
<dbReference type="InterPro" id="IPR000719">
    <property type="entry name" value="Prot_kinase_dom"/>
</dbReference>
<evidence type="ECO:0000259" key="12">
    <source>
        <dbReference type="PROSITE" id="PS50011"/>
    </source>
</evidence>
<dbReference type="AlphaFoldDB" id="A0A9D4C735"/>
<comment type="caution">
    <text evidence="13">The sequence shown here is derived from an EMBL/GenBank/DDBJ whole genome shotgun (WGS) entry which is preliminary data.</text>
</comment>
<feature type="region of interest" description="Disordered" evidence="11">
    <location>
        <begin position="290"/>
        <end position="310"/>
    </location>
</feature>
<keyword evidence="5" id="KW-0547">Nucleotide-binding</keyword>
<dbReference type="SUPFAM" id="SSF56112">
    <property type="entry name" value="Protein kinase-like (PK-like)"/>
    <property type="match status" value="1"/>
</dbReference>
<keyword evidence="3" id="KW-0597">Phosphoprotein</keyword>
<keyword evidence="7" id="KW-0067">ATP-binding</keyword>
<dbReference type="GO" id="GO:0005524">
    <property type="term" value="F:ATP binding"/>
    <property type="evidence" value="ECO:0007669"/>
    <property type="project" value="UniProtKB-KW"/>
</dbReference>
<dbReference type="FunFam" id="1.10.510.10:FF:000571">
    <property type="entry name" value="Maternal embryonic leucine zipper kinase"/>
    <property type="match status" value="1"/>
</dbReference>
<dbReference type="GO" id="GO:0035556">
    <property type="term" value="P:intracellular signal transduction"/>
    <property type="evidence" value="ECO:0007669"/>
    <property type="project" value="TreeGrafter"/>
</dbReference>
<dbReference type="PANTHER" id="PTHR24342:SF12">
    <property type="entry name" value="DEATH-ASSOCIATED PROTEIN KINASE RELATED"/>
    <property type="match status" value="1"/>
</dbReference>
<feature type="compositionally biased region" description="Basic residues" evidence="11">
    <location>
        <begin position="664"/>
        <end position="677"/>
    </location>
</feature>
<dbReference type="GO" id="GO:0005634">
    <property type="term" value="C:nucleus"/>
    <property type="evidence" value="ECO:0007669"/>
    <property type="project" value="TreeGrafter"/>
</dbReference>
<keyword evidence="2" id="KW-0723">Serine/threonine-protein kinase</keyword>
<feature type="compositionally biased region" description="Basic and acidic residues" evidence="11">
    <location>
        <begin position="297"/>
        <end position="308"/>
    </location>
</feature>
<dbReference type="Gene3D" id="3.30.200.20">
    <property type="entry name" value="Phosphorylase Kinase, domain 1"/>
    <property type="match status" value="1"/>
</dbReference>